<dbReference type="PANTHER" id="PTHR33398">
    <property type="entry name" value="30S RIBOSOMAL PROTEIN S20"/>
    <property type="match status" value="1"/>
</dbReference>
<dbReference type="GO" id="GO:0003735">
    <property type="term" value="F:structural constituent of ribosome"/>
    <property type="evidence" value="ECO:0007669"/>
    <property type="project" value="InterPro"/>
</dbReference>
<dbReference type="InterPro" id="IPR036510">
    <property type="entry name" value="Ribosomal_bS20_sf"/>
</dbReference>
<feature type="compositionally biased region" description="Low complexity" evidence="9">
    <location>
        <begin position="94"/>
        <end position="112"/>
    </location>
</feature>
<evidence type="ECO:0000313" key="11">
    <source>
        <dbReference type="Proteomes" id="UP000824132"/>
    </source>
</evidence>
<accession>A0A9D2CZA7</accession>
<keyword evidence="3 8" id="KW-0699">rRNA-binding</keyword>
<reference evidence="10" key="2">
    <citation type="submission" date="2021-04" db="EMBL/GenBank/DDBJ databases">
        <authorList>
            <person name="Gilroy R."/>
        </authorList>
    </citation>
    <scope>NUCLEOTIDE SEQUENCE</scope>
    <source>
        <strain evidence="10">CHK187-5294</strain>
    </source>
</reference>
<reference evidence="10" key="1">
    <citation type="journal article" date="2021" name="PeerJ">
        <title>Extensive microbial diversity within the chicken gut microbiome revealed by metagenomics and culture.</title>
        <authorList>
            <person name="Gilroy R."/>
            <person name="Ravi A."/>
            <person name="Getino M."/>
            <person name="Pursley I."/>
            <person name="Horton D.L."/>
            <person name="Alikhan N.F."/>
            <person name="Baker D."/>
            <person name="Gharbi K."/>
            <person name="Hall N."/>
            <person name="Watson M."/>
            <person name="Adriaenssens E.M."/>
            <person name="Foster-Nyarko E."/>
            <person name="Jarju S."/>
            <person name="Secka A."/>
            <person name="Antonio M."/>
            <person name="Oren A."/>
            <person name="Chaudhuri R.R."/>
            <person name="La Ragione R."/>
            <person name="Hildebrand F."/>
            <person name="Pallen M.J."/>
        </authorList>
    </citation>
    <scope>NUCLEOTIDE SEQUENCE</scope>
    <source>
        <strain evidence="10">CHK187-5294</strain>
    </source>
</reference>
<evidence type="ECO:0000256" key="4">
    <source>
        <dbReference type="ARBA" id="ARBA00022884"/>
    </source>
</evidence>
<comment type="similarity">
    <text evidence="2 8">Belongs to the bacterial ribosomal protein bS20 family.</text>
</comment>
<sequence>MPNIKSAKKRVAVIEKKTSQNKMIKSSVKTAIKKFNAALAAGDVAAAEKLLPETVSIIDSAASKGILHKNNAANKKSALAKNLNAAKASVAAAPAEEAPAEVQPEAPAAAPAVEEKPKKTRAKKAKAEDAE</sequence>
<dbReference type="EMBL" id="DXCL01000026">
    <property type="protein sequence ID" value="HIZ03561.1"/>
    <property type="molecule type" value="Genomic_DNA"/>
</dbReference>
<evidence type="ECO:0000256" key="7">
    <source>
        <dbReference type="ARBA" id="ARBA00035136"/>
    </source>
</evidence>
<comment type="function">
    <text evidence="1 8">Binds directly to 16S ribosomal RNA.</text>
</comment>
<dbReference type="AlphaFoldDB" id="A0A9D2CZA7"/>
<protein>
    <recommendedName>
        <fullName evidence="7 8">Small ribosomal subunit protein bS20</fullName>
    </recommendedName>
</protein>
<evidence type="ECO:0000256" key="3">
    <source>
        <dbReference type="ARBA" id="ARBA00022730"/>
    </source>
</evidence>
<evidence type="ECO:0000256" key="6">
    <source>
        <dbReference type="ARBA" id="ARBA00023274"/>
    </source>
</evidence>
<evidence type="ECO:0000256" key="1">
    <source>
        <dbReference type="ARBA" id="ARBA00003134"/>
    </source>
</evidence>
<dbReference type="GO" id="GO:0005829">
    <property type="term" value="C:cytosol"/>
    <property type="evidence" value="ECO:0007669"/>
    <property type="project" value="TreeGrafter"/>
</dbReference>
<evidence type="ECO:0000313" key="10">
    <source>
        <dbReference type="EMBL" id="HIZ03561.1"/>
    </source>
</evidence>
<dbReference type="GO" id="GO:0070181">
    <property type="term" value="F:small ribosomal subunit rRNA binding"/>
    <property type="evidence" value="ECO:0007669"/>
    <property type="project" value="TreeGrafter"/>
</dbReference>
<gene>
    <name evidence="8 10" type="primary">rpsT</name>
    <name evidence="10" type="ORF">H9727_04675</name>
</gene>
<dbReference type="SUPFAM" id="SSF46992">
    <property type="entry name" value="Ribosomal protein S20"/>
    <property type="match status" value="1"/>
</dbReference>
<keyword evidence="6 8" id="KW-0687">Ribonucleoprotein</keyword>
<evidence type="ECO:0000256" key="5">
    <source>
        <dbReference type="ARBA" id="ARBA00022980"/>
    </source>
</evidence>
<dbReference type="Proteomes" id="UP000824132">
    <property type="component" value="Unassembled WGS sequence"/>
</dbReference>
<dbReference type="GO" id="GO:0006412">
    <property type="term" value="P:translation"/>
    <property type="evidence" value="ECO:0007669"/>
    <property type="project" value="UniProtKB-UniRule"/>
</dbReference>
<evidence type="ECO:0000256" key="2">
    <source>
        <dbReference type="ARBA" id="ARBA00007634"/>
    </source>
</evidence>
<proteinExistence type="inferred from homology"/>
<dbReference type="Gene3D" id="1.20.58.110">
    <property type="entry name" value="Ribosomal protein S20"/>
    <property type="match status" value="1"/>
</dbReference>
<name>A0A9D2CZA7_9FIRM</name>
<keyword evidence="4 8" id="KW-0694">RNA-binding</keyword>
<dbReference type="HAMAP" id="MF_00500">
    <property type="entry name" value="Ribosomal_bS20"/>
    <property type="match status" value="1"/>
</dbReference>
<dbReference type="GO" id="GO:0015935">
    <property type="term" value="C:small ribosomal subunit"/>
    <property type="evidence" value="ECO:0007669"/>
    <property type="project" value="TreeGrafter"/>
</dbReference>
<comment type="caution">
    <text evidence="10">The sequence shown here is derived from an EMBL/GenBank/DDBJ whole genome shotgun (WGS) entry which is preliminary data.</text>
</comment>
<dbReference type="PANTHER" id="PTHR33398:SF1">
    <property type="entry name" value="SMALL RIBOSOMAL SUBUNIT PROTEIN BS20C"/>
    <property type="match status" value="1"/>
</dbReference>
<feature type="region of interest" description="Disordered" evidence="9">
    <location>
        <begin position="94"/>
        <end position="131"/>
    </location>
</feature>
<organism evidence="10 11">
    <name type="scientific">Candidatus Borkfalkia avistercoris</name>
    <dbReference type="NCBI Taxonomy" id="2838504"/>
    <lineage>
        <taxon>Bacteria</taxon>
        <taxon>Bacillati</taxon>
        <taxon>Bacillota</taxon>
        <taxon>Clostridia</taxon>
        <taxon>Christensenellales</taxon>
        <taxon>Christensenellaceae</taxon>
        <taxon>Candidatus Borkfalkia</taxon>
    </lineage>
</organism>
<dbReference type="FunFam" id="1.20.58.110:FF:000001">
    <property type="entry name" value="30S ribosomal protein S20"/>
    <property type="match status" value="1"/>
</dbReference>
<dbReference type="NCBIfam" id="TIGR00029">
    <property type="entry name" value="S20"/>
    <property type="match status" value="1"/>
</dbReference>
<dbReference type="InterPro" id="IPR002583">
    <property type="entry name" value="Ribosomal_bS20"/>
</dbReference>
<keyword evidence="5 8" id="KW-0689">Ribosomal protein</keyword>
<dbReference type="Pfam" id="PF01649">
    <property type="entry name" value="Ribosomal_S20p"/>
    <property type="match status" value="1"/>
</dbReference>
<evidence type="ECO:0000256" key="9">
    <source>
        <dbReference type="SAM" id="MobiDB-lite"/>
    </source>
</evidence>
<evidence type="ECO:0000256" key="8">
    <source>
        <dbReference type="HAMAP-Rule" id="MF_00500"/>
    </source>
</evidence>